<dbReference type="CDD" id="cd16448">
    <property type="entry name" value="RING-H2"/>
    <property type="match status" value="1"/>
</dbReference>
<reference evidence="5" key="1">
    <citation type="journal article" date="2010" name="Nat. Biotechnol.">
        <title>Draft genome sequence of the oilseed species Ricinus communis.</title>
        <authorList>
            <person name="Chan A.P."/>
            <person name="Crabtree J."/>
            <person name="Zhao Q."/>
            <person name="Lorenzi H."/>
            <person name="Orvis J."/>
            <person name="Puiu D."/>
            <person name="Melake-Berhan A."/>
            <person name="Jones K.M."/>
            <person name="Redman J."/>
            <person name="Chen G."/>
            <person name="Cahoon E.B."/>
            <person name="Gedil M."/>
            <person name="Stanke M."/>
            <person name="Haas B.J."/>
            <person name="Wortman J.R."/>
            <person name="Fraser-Liggett C.M."/>
            <person name="Ravel J."/>
            <person name="Rabinowicz P.D."/>
        </authorList>
    </citation>
    <scope>NUCLEOTIDE SEQUENCE [LARGE SCALE GENOMIC DNA]</scope>
    <source>
        <strain evidence="5">cv. Hale</strain>
    </source>
</reference>
<dbReference type="SMART" id="SM00184">
    <property type="entry name" value="RING"/>
    <property type="match status" value="1"/>
</dbReference>
<gene>
    <name evidence="4" type="ORF">RCOM_0681280</name>
</gene>
<name>B9RT63_RICCO</name>
<accession>B9RT63</accession>
<proteinExistence type="predicted"/>
<protein>
    <recommendedName>
        <fullName evidence="3">RING-type domain-containing protein</fullName>
    </recommendedName>
</protein>
<feature type="domain" description="RING-type" evidence="3">
    <location>
        <begin position="12"/>
        <end position="57"/>
    </location>
</feature>
<dbReference type="InterPro" id="IPR013083">
    <property type="entry name" value="Znf_RING/FYVE/PHD"/>
</dbReference>
<sequence length="328" mass="36523">MPDIDLESPILCSVCWEEVSGTCDRTVVALQCSHLFHLDCIGSAFNASDSMRCPNCRQAENGRWFSFKDDNPESDTDEVTDNEDSHPSSEMEPFHDHLSPTARLFPELYLLNEQVMNEELVRFSGNPHFNPYLVGPLSPGEIAASRVLQVLHYQGSIAHQSIIDPQQISAQAVPWWGFYWPRIDPVSMLQQESISRWAILESMFGAQTSFQPSINLGSFGNIGLPSGNFTRVQPPSNLPSPAVSAMAAGRSVMNGLQGHFSTGNPVTFSEQTQRLNHMSTFAPPQSDPQSHNTTPVDPFMAQRQQAAHSEWANGSYPKRLENCWRSID</sequence>
<keyword evidence="1" id="KW-0479">Metal-binding</keyword>
<evidence type="ECO:0000256" key="2">
    <source>
        <dbReference type="SAM" id="MobiDB-lite"/>
    </source>
</evidence>
<dbReference type="PROSITE" id="PS50089">
    <property type="entry name" value="ZF_RING_2"/>
    <property type="match status" value="1"/>
</dbReference>
<dbReference type="EMBL" id="EQ973812">
    <property type="protein sequence ID" value="EEF45546.1"/>
    <property type="molecule type" value="Genomic_DNA"/>
</dbReference>
<feature type="compositionally biased region" description="Acidic residues" evidence="2">
    <location>
        <begin position="72"/>
        <end position="82"/>
    </location>
</feature>
<dbReference type="PANTHER" id="PTHR46798">
    <property type="entry name" value="OS09G0511500 PROTEIN"/>
    <property type="match status" value="1"/>
</dbReference>
<dbReference type="PANTHER" id="PTHR46798:SF20">
    <property type="entry name" value="RING-TYPE DOMAIN-CONTAINING PROTEIN"/>
    <property type="match status" value="1"/>
</dbReference>
<feature type="compositionally biased region" description="Basic and acidic residues" evidence="2">
    <location>
        <begin position="83"/>
        <end position="96"/>
    </location>
</feature>
<dbReference type="Proteomes" id="UP000008311">
    <property type="component" value="Unassembled WGS sequence"/>
</dbReference>
<dbReference type="InterPro" id="IPR001841">
    <property type="entry name" value="Znf_RING"/>
</dbReference>
<dbReference type="Gene3D" id="3.30.40.10">
    <property type="entry name" value="Zinc/RING finger domain, C3HC4 (zinc finger)"/>
    <property type="match status" value="1"/>
</dbReference>
<dbReference type="GO" id="GO:0008270">
    <property type="term" value="F:zinc ion binding"/>
    <property type="evidence" value="ECO:0007669"/>
    <property type="project" value="UniProtKB-KW"/>
</dbReference>
<dbReference type="AlphaFoldDB" id="B9RT63"/>
<dbReference type="Pfam" id="PF13639">
    <property type="entry name" value="zf-RING_2"/>
    <property type="match status" value="1"/>
</dbReference>
<evidence type="ECO:0000256" key="1">
    <source>
        <dbReference type="PROSITE-ProRule" id="PRU00175"/>
    </source>
</evidence>
<keyword evidence="1" id="KW-0863">Zinc-finger</keyword>
<evidence type="ECO:0000259" key="3">
    <source>
        <dbReference type="PROSITE" id="PS50089"/>
    </source>
</evidence>
<dbReference type="SUPFAM" id="SSF57850">
    <property type="entry name" value="RING/U-box"/>
    <property type="match status" value="1"/>
</dbReference>
<organism evidence="4 5">
    <name type="scientific">Ricinus communis</name>
    <name type="common">Castor bean</name>
    <dbReference type="NCBI Taxonomy" id="3988"/>
    <lineage>
        <taxon>Eukaryota</taxon>
        <taxon>Viridiplantae</taxon>
        <taxon>Streptophyta</taxon>
        <taxon>Embryophyta</taxon>
        <taxon>Tracheophyta</taxon>
        <taxon>Spermatophyta</taxon>
        <taxon>Magnoliopsida</taxon>
        <taxon>eudicotyledons</taxon>
        <taxon>Gunneridae</taxon>
        <taxon>Pentapetalae</taxon>
        <taxon>rosids</taxon>
        <taxon>fabids</taxon>
        <taxon>Malpighiales</taxon>
        <taxon>Euphorbiaceae</taxon>
        <taxon>Acalyphoideae</taxon>
        <taxon>Acalypheae</taxon>
        <taxon>Ricinus</taxon>
    </lineage>
</organism>
<keyword evidence="5" id="KW-1185">Reference proteome</keyword>
<evidence type="ECO:0000313" key="5">
    <source>
        <dbReference type="Proteomes" id="UP000008311"/>
    </source>
</evidence>
<keyword evidence="1" id="KW-0862">Zinc</keyword>
<dbReference type="InParanoid" id="B9RT63"/>
<dbReference type="GO" id="GO:0005634">
    <property type="term" value="C:nucleus"/>
    <property type="evidence" value="ECO:0000318"/>
    <property type="project" value="GO_Central"/>
</dbReference>
<feature type="region of interest" description="Disordered" evidence="2">
    <location>
        <begin position="67"/>
        <end position="96"/>
    </location>
</feature>
<evidence type="ECO:0000313" key="4">
    <source>
        <dbReference type="EMBL" id="EEF45546.1"/>
    </source>
</evidence>
<dbReference type="GO" id="GO:0004842">
    <property type="term" value="F:ubiquitin-protein transferase activity"/>
    <property type="evidence" value="ECO:0000318"/>
    <property type="project" value="GO_Central"/>
</dbReference>
<dbReference type="InterPro" id="IPR044274">
    <property type="entry name" value="RFI2"/>
</dbReference>